<sequence length="77" mass="8237">MKLNWDGPHMPLLASMLVVPDAVAAGSWWCRPEVGYKGPAVRGASTTKEAETVLSDSEGEDATQTEQDIDLAALHTL</sequence>
<name>A0A699SS69_TANCI</name>
<comment type="caution">
    <text evidence="3">The sequence shown here is derived from an EMBL/GenBank/DDBJ whole genome shotgun (WGS) entry which is preliminary data.</text>
</comment>
<accession>A0A699SS69</accession>
<keyword evidence="2" id="KW-0732">Signal</keyword>
<evidence type="ECO:0000256" key="1">
    <source>
        <dbReference type="SAM" id="MobiDB-lite"/>
    </source>
</evidence>
<dbReference type="EMBL" id="BKCJ011187975">
    <property type="protein sequence ID" value="GFD00915.1"/>
    <property type="molecule type" value="Genomic_DNA"/>
</dbReference>
<organism evidence="3">
    <name type="scientific">Tanacetum cinerariifolium</name>
    <name type="common">Dalmatian daisy</name>
    <name type="synonym">Chrysanthemum cinerariifolium</name>
    <dbReference type="NCBI Taxonomy" id="118510"/>
    <lineage>
        <taxon>Eukaryota</taxon>
        <taxon>Viridiplantae</taxon>
        <taxon>Streptophyta</taxon>
        <taxon>Embryophyta</taxon>
        <taxon>Tracheophyta</taxon>
        <taxon>Spermatophyta</taxon>
        <taxon>Magnoliopsida</taxon>
        <taxon>eudicotyledons</taxon>
        <taxon>Gunneridae</taxon>
        <taxon>Pentapetalae</taxon>
        <taxon>asterids</taxon>
        <taxon>campanulids</taxon>
        <taxon>Asterales</taxon>
        <taxon>Asteraceae</taxon>
        <taxon>Asteroideae</taxon>
        <taxon>Anthemideae</taxon>
        <taxon>Anthemidinae</taxon>
        <taxon>Tanacetum</taxon>
    </lineage>
</organism>
<proteinExistence type="predicted"/>
<evidence type="ECO:0000313" key="3">
    <source>
        <dbReference type="EMBL" id="GFD00915.1"/>
    </source>
</evidence>
<dbReference type="AlphaFoldDB" id="A0A699SS69"/>
<reference evidence="3" key="1">
    <citation type="journal article" date="2019" name="Sci. Rep.">
        <title>Draft genome of Tanacetum cinerariifolium, the natural source of mosquito coil.</title>
        <authorList>
            <person name="Yamashiro T."/>
            <person name="Shiraishi A."/>
            <person name="Satake H."/>
            <person name="Nakayama K."/>
        </authorList>
    </citation>
    <scope>NUCLEOTIDE SEQUENCE</scope>
</reference>
<protein>
    <recommendedName>
        <fullName evidence="4">Secreted protein</fullName>
    </recommendedName>
</protein>
<feature type="signal peptide" evidence="2">
    <location>
        <begin position="1"/>
        <end position="24"/>
    </location>
</feature>
<feature type="chain" id="PRO_5025429546" description="Secreted protein" evidence="2">
    <location>
        <begin position="25"/>
        <end position="77"/>
    </location>
</feature>
<evidence type="ECO:0008006" key="4">
    <source>
        <dbReference type="Google" id="ProtNLM"/>
    </source>
</evidence>
<gene>
    <name evidence="3" type="ORF">Tci_872884</name>
</gene>
<feature type="compositionally biased region" description="Acidic residues" evidence="1">
    <location>
        <begin position="57"/>
        <end position="69"/>
    </location>
</feature>
<feature type="region of interest" description="Disordered" evidence="1">
    <location>
        <begin position="40"/>
        <end position="69"/>
    </location>
</feature>
<evidence type="ECO:0000256" key="2">
    <source>
        <dbReference type="SAM" id="SignalP"/>
    </source>
</evidence>
<feature type="non-terminal residue" evidence="3">
    <location>
        <position position="77"/>
    </location>
</feature>